<dbReference type="EMBL" id="FNVD01000007">
    <property type="protein sequence ID" value="SEF94977.1"/>
    <property type="molecule type" value="Genomic_DNA"/>
</dbReference>
<protein>
    <submittedName>
        <fullName evidence="3">Putative peptidoglycan binding domain-containing protein</fullName>
    </submittedName>
</protein>
<evidence type="ECO:0000256" key="1">
    <source>
        <dbReference type="SAM" id="SignalP"/>
    </source>
</evidence>
<feature type="domain" description="Peptidoglycan binding-like" evidence="2">
    <location>
        <begin position="118"/>
        <end position="167"/>
    </location>
</feature>
<organism evidence="3 4">
    <name type="scientific">Jhaorihella thermophila</name>
    <dbReference type="NCBI Taxonomy" id="488547"/>
    <lineage>
        <taxon>Bacteria</taxon>
        <taxon>Pseudomonadati</taxon>
        <taxon>Pseudomonadota</taxon>
        <taxon>Alphaproteobacteria</taxon>
        <taxon>Rhodobacterales</taxon>
        <taxon>Paracoccaceae</taxon>
        <taxon>Jhaorihella</taxon>
    </lineage>
</organism>
<dbReference type="SUPFAM" id="SSF47090">
    <property type="entry name" value="PGBD-like"/>
    <property type="match status" value="1"/>
</dbReference>
<evidence type="ECO:0000313" key="3">
    <source>
        <dbReference type="EMBL" id="SEF94977.1"/>
    </source>
</evidence>
<dbReference type="RefSeq" id="WP_104008008.1">
    <property type="nucleotide sequence ID" value="NZ_FNVD01000007.1"/>
</dbReference>
<keyword evidence="4" id="KW-1185">Reference proteome</keyword>
<dbReference type="InterPro" id="IPR036366">
    <property type="entry name" value="PGBDSf"/>
</dbReference>
<dbReference type="InterPro" id="IPR036365">
    <property type="entry name" value="PGBD-like_sf"/>
</dbReference>
<proteinExistence type="predicted"/>
<keyword evidence="1" id="KW-0732">Signal</keyword>
<dbReference type="OrthoDB" id="7861420at2"/>
<reference evidence="3 4" key="1">
    <citation type="submission" date="2016-10" db="EMBL/GenBank/DDBJ databases">
        <authorList>
            <person name="de Groot N.N."/>
        </authorList>
    </citation>
    <scope>NUCLEOTIDE SEQUENCE [LARGE SCALE GENOMIC DNA]</scope>
    <source>
        <strain evidence="3 4">DSM 23413</strain>
    </source>
</reference>
<dbReference type="Gene3D" id="1.10.101.10">
    <property type="entry name" value="PGBD-like superfamily/PGBD"/>
    <property type="match status" value="1"/>
</dbReference>
<dbReference type="AlphaFoldDB" id="A0A1H5W829"/>
<dbReference type="InterPro" id="IPR002477">
    <property type="entry name" value="Peptidoglycan-bd-like"/>
</dbReference>
<evidence type="ECO:0000259" key="2">
    <source>
        <dbReference type="Pfam" id="PF01471"/>
    </source>
</evidence>
<evidence type="ECO:0000313" key="4">
    <source>
        <dbReference type="Proteomes" id="UP000236742"/>
    </source>
</evidence>
<accession>A0A1H5W829</accession>
<dbReference type="PROSITE" id="PS51257">
    <property type="entry name" value="PROKAR_LIPOPROTEIN"/>
    <property type="match status" value="1"/>
</dbReference>
<feature type="chain" id="PRO_5009287975" evidence="1">
    <location>
        <begin position="21"/>
        <end position="179"/>
    </location>
</feature>
<sequence>MILPKWFPVALTLAVLSACAGQVDRIEGALVGEPPITRSAQAAPPGARPGTCWGRHVTPAVIETVTEQVLARPAELAPDGAVIRPASYRTETTQKIVRERKEAWFETPCPDTLTPQFIASVQRALAVRGLYHGPITAEMDARTRAAIRRYQEPRGLDSGILSLATARELGLAAVDLSKG</sequence>
<name>A0A1H5W829_9RHOB</name>
<gene>
    <name evidence="3" type="ORF">SAMN05421751_107133</name>
</gene>
<feature type="signal peptide" evidence="1">
    <location>
        <begin position="1"/>
        <end position="20"/>
    </location>
</feature>
<dbReference type="Pfam" id="PF01471">
    <property type="entry name" value="PG_binding_1"/>
    <property type="match status" value="1"/>
</dbReference>
<dbReference type="Proteomes" id="UP000236742">
    <property type="component" value="Unassembled WGS sequence"/>
</dbReference>